<dbReference type="Proteomes" id="UP000198733">
    <property type="component" value="Unassembled WGS sequence"/>
</dbReference>
<reference evidence="1 2" key="1">
    <citation type="submission" date="2016-10" db="EMBL/GenBank/DDBJ databases">
        <authorList>
            <person name="Varghese N."/>
            <person name="Submissions S."/>
        </authorList>
    </citation>
    <scope>NUCLEOTIDE SEQUENCE [LARGE SCALE GENOMIC DNA]</scope>
    <source>
        <strain evidence="1 2">CGMCC 1.7734</strain>
    </source>
</reference>
<protein>
    <submittedName>
        <fullName evidence="1">Minor capsid protein</fullName>
    </submittedName>
</protein>
<keyword evidence="2" id="KW-1185">Reference proteome</keyword>
<gene>
    <name evidence="1" type="ORF">SAMN05216232_0184</name>
</gene>
<accession>A0A1H8YXH9</accession>
<dbReference type="EMBL" id="FOEH01000001">
    <property type="protein sequence ID" value="SEP56899.1"/>
    <property type="molecule type" value="Genomic_DNA"/>
</dbReference>
<sequence length="111" mass="12521">MGVKPIPRSLLIHEVEYEEYAGSDGWDGGYNPSLTIKNVRVEPVSRLNRSSNSEGVSVSHVVVVDKQHSSIYPPFKVQSRITFEGRSYEIIDAKPFYAFGDVPHHYELELA</sequence>
<dbReference type="RefSeq" id="WP_092501523.1">
    <property type="nucleotide sequence ID" value="NZ_FOEH01000001.1"/>
</dbReference>
<organism evidence="1 2">
    <name type="scientific">Virgibacillus subterraneus</name>
    <dbReference type="NCBI Taxonomy" id="621109"/>
    <lineage>
        <taxon>Bacteria</taxon>
        <taxon>Bacillati</taxon>
        <taxon>Bacillota</taxon>
        <taxon>Bacilli</taxon>
        <taxon>Bacillales</taxon>
        <taxon>Bacillaceae</taxon>
        <taxon>Virgibacillus</taxon>
    </lineage>
</organism>
<dbReference type="InterPro" id="IPR019612">
    <property type="entry name" value="Minor_capsid_put"/>
</dbReference>
<evidence type="ECO:0000313" key="2">
    <source>
        <dbReference type="Proteomes" id="UP000198733"/>
    </source>
</evidence>
<dbReference type="Pfam" id="PF10665">
    <property type="entry name" value="Minor_capsid_1"/>
    <property type="match status" value="1"/>
</dbReference>
<name>A0A1H8YXH9_9BACI</name>
<proteinExistence type="predicted"/>
<evidence type="ECO:0000313" key="1">
    <source>
        <dbReference type="EMBL" id="SEP56899.1"/>
    </source>
</evidence>
<comment type="caution">
    <text evidence="1">The sequence shown here is derived from an EMBL/GenBank/DDBJ whole genome shotgun (WGS) entry which is preliminary data.</text>
</comment>